<accession>A0A9D1J056</accession>
<organism evidence="1 2">
    <name type="scientific">Candidatus Gallacutalibacter pullicola</name>
    <dbReference type="NCBI Taxonomy" id="2840830"/>
    <lineage>
        <taxon>Bacteria</taxon>
        <taxon>Bacillati</taxon>
        <taxon>Bacillota</taxon>
        <taxon>Clostridia</taxon>
        <taxon>Eubacteriales</taxon>
        <taxon>Candidatus Gallacutalibacter</taxon>
    </lineage>
</organism>
<sequence>MTRRHRVERLLEEYGYPVEVRTADTVQQVCAVIQPLGYRNRDYPERVQRPEGIYETSHFLYIGPLSCRLDRLADPVVLSQGREYSVRSAQVKELAGEMLYLWAVLQRQAVSSP</sequence>
<comment type="caution">
    <text evidence="1">The sequence shown here is derived from an EMBL/GenBank/DDBJ whole genome shotgun (WGS) entry which is preliminary data.</text>
</comment>
<dbReference type="AlphaFoldDB" id="A0A9D1J056"/>
<name>A0A9D1J056_9FIRM</name>
<evidence type="ECO:0000313" key="1">
    <source>
        <dbReference type="EMBL" id="HIR56092.1"/>
    </source>
</evidence>
<dbReference type="EMBL" id="DVHF01000004">
    <property type="protein sequence ID" value="HIR56092.1"/>
    <property type="molecule type" value="Genomic_DNA"/>
</dbReference>
<reference evidence="1" key="2">
    <citation type="journal article" date="2021" name="PeerJ">
        <title>Extensive microbial diversity within the chicken gut microbiome revealed by metagenomics and culture.</title>
        <authorList>
            <person name="Gilroy R."/>
            <person name="Ravi A."/>
            <person name="Getino M."/>
            <person name="Pursley I."/>
            <person name="Horton D.L."/>
            <person name="Alikhan N.F."/>
            <person name="Baker D."/>
            <person name="Gharbi K."/>
            <person name="Hall N."/>
            <person name="Watson M."/>
            <person name="Adriaenssens E.M."/>
            <person name="Foster-Nyarko E."/>
            <person name="Jarju S."/>
            <person name="Secka A."/>
            <person name="Antonio M."/>
            <person name="Oren A."/>
            <person name="Chaudhuri R.R."/>
            <person name="La Ragione R."/>
            <person name="Hildebrand F."/>
            <person name="Pallen M.J."/>
        </authorList>
    </citation>
    <scope>NUCLEOTIDE SEQUENCE</scope>
    <source>
        <strain evidence="1">ChiSjej1B19-7085</strain>
    </source>
</reference>
<reference evidence="1" key="1">
    <citation type="submission" date="2020-10" db="EMBL/GenBank/DDBJ databases">
        <authorList>
            <person name="Gilroy R."/>
        </authorList>
    </citation>
    <scope>NUCLEOTIDE SEQUENCE</scope>
    <source>
        <strain evidence="1">ChiSjej1B19-7085</strain>
    </source>
</reference>
<evidence type="ECO:0000313" key="2">
    <source>
        <dbReference type="Proteomes" id="UP000886785"/>
    </source>
</evidence>
<proteinExistence type="predicted"/>
<protein>
    <submittedName>
        <fullName evidence="1">Uncharacterized protein</fullName>
    </submittedName>
</protein>
<gene>
    <name evidence="1" type="ORF">IAA54_00320</name>
</gene>
<dbReference type="Proteomes" id="UP000886785">
    <property type="component" value="Unassembled WGS sequence"/>
</dbReference>